<sequence length="382" mass="44097">MDFFMFTTNPDLDPGVPFNEMSRPNQLILGFMVVFQLFCLLYNVLMLAATYQNRRSSLSFFSRFIKTFFFPDFLPLAYITVMCISGVIVSVFISINITTYIALEKDEYDGIIFLLIFLSHSSFFSVYLSHFGKEVTVGSTFSYLYSIFITVLMTINRLAIVLNPFNEMFTHKKVFIYSGIMAILVLVSLLIPYFSPCSITFAVNRMSFVSECAPNRHAITVFQNTYAIILPLSCMVINLGIIFHLRLARHGTYQKINRMFCKNSQIILVPLPKPEHNTSVLKMKTRRDFVMMRQTISIAAFLSIYEIGAFITKTFPEAYASLPEGVRDGYFIFRLESVALMNFFIYYMETPNTRRMLRRFLNFKDSDDSSARHMTMATVAPR</sequence>
<feature type="transmembrane region" description="Helical" evidence="1">
    <location>
        <begin position="226"/>
        <end position="248"/>
    </location>
</feature>
<feature type="transmembrane region" description="Helical" evidence="1">
    <location>
        <begin position="27"/>
        <end position="51"/>
    </location>
</feature>
<keyword evidence="1" id="KW-0812">Transmembrane</keyword>
<dbReference type="OrthoDB" id="5823722at2759"/>
<feature type="transmembrane region" description="Helical" evidence="1">
    <location>
        <begin position="290"/>
        <end position="311"/>
    </location>
</feature>
<evidence type="ECO:0000256" key="1">
    <source>
        <dbReference type="SAM" id="Phobius"/>
    </source>
</evidence>
<dbReference type="OMA" id="LSCMVIN"/>
<gene>
    <name evidence="2" type="primary">Cre-srxa-8</name>
    <name evidence="2" type="ORF">CRE_19202</name>
</gene>
<dbReference type="AlphaFoldDB" id="E3MJE2"/>
<dbReference type="InterPro" id="IPR005047">
    <property type="entry name" value="7TM_GPCR_serpentine_rcpt_Srxa"/>
</dbReference>
<feature type="transmembrane region" description="Helical" evidence="1">
    <location>
        <begin position="143"/>
        <end position="162"/>
    </location>
</feature>
<keyword evidence="1" id="KW-1133">Transmembrane helix</keyword>
<feature type="transmembrane region" description="Helical" evidence="1">
    <location>
        <begin position="174"/>
        <end position="194"/>
    </location>
</feature>
<evidence type="ECO:0000313" key="3">
    <source>
        <dbReference type="Proteomes" id="UP000008281"/>
    </source>
</evidence>
<name>E3MJE2_CAERE</name>
<dbReference type="PANTHER" id="PTHR23018">
    <property type="entry name" value="SERPENTINE RECEPTOR, CLASS XA-RELATED"/>
    <property type="match status" value="1"/>
</dbReference>
<dbReference type="Proteomes" id="UP000008281">
    <property type="component" value="Unassembled WGS sequence"/>
</dbReference>
<feature type="transmembrane region" description="Helical" evidence="1">
    <location>
        <begin position="76"/>
        <end position="103"/>
    </location>
</feature>
<feature type="transmembrane region" description="Helical" evidence="1">
    <location>
        <begin position="331"/>
        <end position="348"/>
    </location>
</feature>
<dbReference type="FunCoup" id="E3MJE2">
    <property type="interactions" value="6"/>
</dbReference>
<accession>E3MJE2</accession>
<dbReference type="EMBL" id="DS268450">
    <property type="protein sequence ID" value="EFP03612.1"/>
    <property type="molecule type" value="Genomic_DNA"/>
</dbReference>
<feature type="transmembrane region" description="Helical" evidence="1">
    <location>
        <begin position="110"/>
        <end position="131"/>
    </location>
</feature>
<keyword evidence="1" id="KW-0472">Membrane</keyword>
<dbReference type="HOGENOM" id="CLU_069454_0_0_1"/>
<dbReference type="Pfam" id="PF03383">
    <property type="entry name" value="Serpentine_r_xa"/>
    <property type="match status" value="1"/>
</dbReference>
<dbReference type="InParanoid" id="E3MJE2"/>
<protein>
    <submittedName>
        <fullName evidence="2">CRE-SRXA-8 protein</fullName>
    </submittedName>
</protein>
<dbReference type="PANTHER" id="PTHR23018:SF10">
    <property type="entry name" value="G_PROTEIN_RECEP_F1_2 DOMAIN-CONTAINING PROTEIN-RELATED"/>
    <property type="match status" value="1"/>
</dbReference>
<organism evidence="3">
    <name type="scientific">Caenorhabditis remanei</name>
    <name type="common">Caenorhabditis vulgaris</name>
    <dbReference type="NCBI Taxonomy" id="31234"/>
    <lineage>
        <taxon>Eukaryota</taxon>
        <taxon>Metazoa</taxon>
        <taxon>Ecdysozoa</taxon>
        <taxon>Nematoda</taxon>
        <taxon>Chromadorea</taxon>
        <taxon>Rhabditida</taxon>
        <taxon>Rhabditina</taxon>
        <taxon>Rhabditomorpha</taxon>
        <taxon>Rhabditoidea</taxon>
        <taxon>Rhabditidae</taxon>
        <taxon>Peloderinae</taxon>
        <taxon>Caenorhabditis</taxon>
    </lineage>
</organism>
<reference evidence="2" key="1">
    <citation type="submission" date="2007-07" db="EMBL/GenBank/DDBJ databases">
        <title>PCAP assembly of the Caenorhabditis remanei genome.</title>
        <authorList>
            <consortium name="The Caenorhabditis remanei Sequencing Consortium"/>
            <person name="Wilson R.K."/>
        </authorList>
    </citation>
    <scope>NUCLEOTIDE SEQUENCE [LARGE SCALE GENOMIC DNA]</scope>
    <source>
        <strain evidence="2">PB4641</strain>
    </source>
</reference>
<keyword evidence="3" id="KW-1185">Reference proteome</keyword>
<proteinExistence type="predicted"/>
<dbReference type="eggNOG" id="ENOG502TG8Z">
    <property type="taxonomic scope" value="Eukaryota"/>
</dbReference>
<evidence type="ECO:0000313" key="2">
    <source>
        <dbReference type="EMBL" id="EFP03612.1"/>
    </source>
</evidence>
<dbReference type="Gene3D" id="1.20.1070.10">
    <property type="entry name" value="Rhodopsin 7-helix transmembrane proteins"/>
    <property type="match status" value="1"/>
</dbReference>